<dbReference type="EMBL" id="JARK01000035">
    <property type="protein sequence ID" value="EYC45225.1"/>
    <property type="molecule type" value="Genomic_DNA"/>
</dbReference>
<evidence type="ECO:0000256" key="1">
    <source>
        <dbReference type="SAM" id="MobiDB-lite"/>
    </source>
</evidence>
<gene>
    <name evidence="2" type="primary">Acey_s0435.g1416</name>
    <name evidence="2" type="ORF">Y032_0435g1416</name>
</gene>
<protein>
    <submittedName>
        <fullName evidence="2">Uncharacterized protein</fullName>
    </submittedName>
</protein>
<name>A0A016WZX6_9BILA</name>
<feature type="compositionally biased region" description="Basic residues" evidence="1">
    <location>
        <begin position="20"/>
        <end position="31"/>
    </location>
</feature>
<sequence length="75" mass="8647">MRKNSRINDEKIRYEGYKYPKSRRTKEKKPKQKPDFNVDSRGQKKKMEANTIDNKDGGRTAATRAAMTQPDSGAQ</sequence>
<keyword evidence="3" id="KW-1185">Reference proteome</keyword>
<proteinExistence type="predicted"/>
<reference evidence="3" key="1">
    <citation type="journal article" date="2015" name="Nat. Genet.">
        <title>The genome and transcriptome of the zoonotic hookworm Ancylostoma ceylanicum identify infection-specific gene families.</title>
        <authorList>
            <person name="Schwarz E.M."/>
            <person name="Hu Y."/>
            <person name="Antoshechkin I."/>
            <person name="Miller M.M."/>
            <person name="Sternberg P.W."/>
            <person name="Aroian R.V."/>
        </authorList>
    </citation>
    <scope>NUCLEOTIDE SEQUENCE</scope>
    <source>
        <strain evidence="3">HY135</strain>
    </source>
</reference>
<feature type="region of interest" description="Disordered" evidence="1">
    <location>
        <begin position="1"/>
        <end position="75"/>
    </location>
</feature>
<feature type="compositionally biased region" description="Basic and acidic residues" evidence="1">
    <location>
        <begin position="32"/>
        <end position="58"/>
    </location>
</feature>
<comment type="caution">
    <text evidence="2">The sequence shown here is derived from an EMBL/GenBank/DDBJ whole genome shotgun (WGS) entry which is preliminary data.</text>
</comment>
<organism evidence="2 3">
    <name type="scientific">Ancylostoma ceylanicum</name>
    <dbReference type="NCBI Taxonomy" id="53326"/>
    <lineage>
        <taxon>Eukaryota</taxon>
        <taxon>Metazoa</taxon>
        <taxon>Ecdysozoa</taxon>
        <taxon>Nematoda</taxon>
        <taxon>Chromadorea</taxon>
        <taxon>Rhabditida</taxon>
        <taxon>Rhabditina</taxon>
        <taxon>Rhabditomorpha</taxon>
        <taxon>Strongyloidea</taxon>
        <taxon>Ancylostomatidae</taxon>
        <taxon>Ancylostomatinae</taxon>
        <taxon>Ancylostoma</taxon>
    </lineage>
</organism>
<evidence type="ECO:0000313" key="2">
    <source>
        <dbReference type="EMBL" id="EYC45225.1"/>
    </source>
</evidence>
<evidence type="ECO:0000313" key="3">
    <source>
        <dbReference type="Proteomes" id="UP000024635"/>
    </source>
</evidence>
<feature type="compositionally biased region" description="Basic and acidic residues" evidence="1">
    <location>
        <begin position="1"/>
        <end position="18"/>
    </location>
</feature>
<dbReference type="AlphaFoldDB" id="A0A016WZX6"/>
<accession>A0A016WZX6</accession>
<dbReference type="Proteomes" id="UP000024635">
    <property type="component" value="Unassembled WGS sequence"/>
</dbReference>